<evidence type="ECO:0000313" key="2">
    <source>
        <dbReference type="EMBL" id="QPE04762.1"/>
    </source>
</evidence>
<dbReference type="KEGG" id="msf:IT882_00955"/>
<dbReference type="EMBL" id="CP064760">
    <property type="protein sequence ID" value="QPE04762.1"/>
    <property type="molecule type" value="Genomic_DNA"/>
</dbReference>
<feature type="region of interest" description="Disordered" evidence="1">
    <location>
        <begin position="1"/>
        <end position="23"/>
    </location>
</feature>
<dbReference type="AlphaFoldDB" id="A0A7S8RHK8"/>
<accession>A0A7S8RHK8</accession>
<gene>
    <name evidence="2" type="ORF">IT882_00955</name>
</gene>
<sequence length="91" mass="10550">MNLDGEEGRAGTDTAMGVVRSAERGEISQEELVTILQSWDFEPRHRTRGLADDWESRPNSFEVVEYAFMIDLIDEDAYRQILERDERTRNG</sequence>
<proteinExistence type="predicted"/>
<dbReference type="Proteomes" id="UP000594480">
    <property type="component" value="Chromosome"/>
</dbReference>
<evidence type="ECO:0000313" key="3">
    <source>
        <dbReference type="Proteomes" id="UP000594480"/>
    </source>
</evidence>
<protein>
    <submittedName>
        <fullName evidence="2">Uncharacterized protein</fullName>
    </submittedName>
</protein>
<feature type="compositionally biased region" description="Basic and acidic residues" evidence="1">
    <location>
        <begin position="1"/>
        <end position="10"/>
    </location>
</feature>
<organism evidence="2 3">
    <name type="scientific">Microbacterium schleiferi</name>
    <dbReference type="NCBI Taxonomy" id="69362"/>
    <lineage>
        <taxon>Bacteria</taxon>
        <taxon>Bacillati</taxon>
        <taxon>Actinomycetota</taxon>
        <taxon>Actinomycetes</taxon>
        <taxon>Micrococcales</taxon>
        <taxon>Microbacteriaceae</taxon>
        <taxon>Microbacterium</taxon>
    </lineage>
</organism>
<evidence type="ECO:0000256" key="1">
    <source>
        <dbReference type="SAM" id="MobiDB-lite"/>
    </source>
</evidence>
<keyword evidence="3" id="KW-1185">Reference proteome</keyword>
<name>A0A7S8RHK8_9MICO</name>
<reference evidence="2 3" key="1">
    <citation type="submission" date="2020-11" db="EMBL/GenBank/DDBJ databases">
        <title>Amino acid is mineralized and recycled by bacteria in oceanic microbiome.</title>
        <authorList>
            <person name="Zheng L.Y."/>
        </authorList>
    </citation>
    <scope>NUCLEOTIDE SEQUENCE [LARGE SCALE GENOMIC DNA]</scope>
    <source>
        <strain evidence="2 3">A32-1</strain>
    </source>
</reference>
<dbReference type="RefSeq" id="WP_195692789.1">
    <property type="nucleotide sequence ID" value="NZ_CP064760.1"/>
</dbReference>